<feature type="non-terminal residue" evidence="1">
    <location>
        <position position="113"/>
    </location>
</feature>
<accession>A0AAV5SGC5</accession>
<dbReference type="AlphaFoldDB" id="A0AAV5SGC5"/>
<dbReference type="Proteomes" id="UP001432027">
    <property type="component" value="Unassembled WGS sequence"/>
</dbReference>
<gene>
    <name evidence="1" type="ORF">PENTCL1PPCAC_4095</name>
</gene>
<evidence type="ECO:0000313" key="2">
    <source>
        <dbReference type="Proteomes" id="UP001432027"/>
    </source>
</evidence>
<evidence type="ECO:0000313" key="1">
    <source>
        <dbReference type="EMBL" id="GMS81920.1"/>
    </source>
</evidence>
<dbReference type="EMBL" id="BTSX01000001">
    <property type="protein sequence ID" value="GMS81920.1"/>
    <property type="molecule type" value="Genomic_DNA"/>
</dbReference>
<keyword evidence="2" id="KW-1185">Reference proteome</keyword>
<protein>
    <submittedName>
        <fullName evidence="1">Uncharacterized protein</fullName>
    </submittedName>
</protein>
<proteinExistence type="predicted"/>
<organism evidence="1 2">
    <name type="scientific">Pristionchus entomophagus</name>
    <dbReference type="NCBI Taxonomy" id="358040"/>
    <lineage>
        <taxon>Eukaryota</taxon>
        <taxon>Metazoa</taxon>
        <taxon>Ecdysozoa</taxon>
        <taxon>Nematoda</taxon>
        <taxon>Chromadorea</taxon>
        <taxon>Rhabditida</taxon>
        <taxon>Rhabditina</taxon>
        <taxon>Diplogasteromorpha</taxon>
        <taxon>Diplogasteroidea</taxon>
        <taxon>Neodiplogasteridae</taxon>
        <taxon>Pristionchus</taxon>
    </lineage>
</organism>
<comment type="caution">
    <text evidence="1">The sequence shown here is derived from an EMBL/GenBank/DDBJ whole genome shotgun (WGS) entry which is preliminary data.</text>
</comment>
<reference evidence="1" key="1">
    <citation type="submission" date="2023-10" db="EMBL/GenBank/DDBJ databases">
        <title>Genome assembly of Pristionchus species.</title>
        <authorList>
            <person name="Yoshida K."/>
            <person name="Sommer R.J."/>
        </authorList>
    </citation>
    <scope>NUCLEOTIDE SEQUENCE</scope>
    <source>
        <strain evidence="1">RS0144</strain>
    </source>
</reference>
<sequence>QSRLCQVLARCPARGATMTVNAAAAAAAAAGTSSCIHIPAGVRGMKQLDRDQFKGTFSFPVLAVEPREIDRLRGCLLKFTIKQFGKSIKPIMDTTDKQSKLIVLNPDVVNSEE</sequence>
<name>A0AAV5SGC5_9BILA</name>
<feature type="non-terminal residue" evidence="1">
    <location>
        <position position="1"/>
    </location>
</feature>